<comment type="similarity">
    <text evidence="2 7">Belongs to the PhoU family.</text>
</comment>
<gene>
    <name evidence="9" type="ORF">CLNEO_18110</name>
</gene>
<evidence type="ECO:0000256" key="5">
    <source>
        <dbReference type="ARBA" id="ARBA00022490"/>
    </source>
</evidence>
<accession>A0A136WEL0</accession>
<evidence type="ECO:0000313" key="9">
    <source>
        <dbReference type="EMBL" id="KXL52789.1"/>
    </source>
</evidence>
<comment type="subcellular location">
    <subcellularLocation>
        <location evidence="1 7">Cytoplasm</location>
    </subcellularLocation>
</comment>
<dbReference type="NCBIfam" id="TIGR02135">
    <property type="entry name" value="phoU_full"/>
    <property type="match status" value="1"/>
</dbReference>
<name>A0A136WEL0_9FIRM</name>
<evidence type="ECO:0000313" key="10">
    <source>
        <dbReference type="Proteomes" id="UP000070539"/>
    </source>
</evidence>
<dbReference type="PANTHER" id="PTHR42930">
    <property type="entry name" value="PHOSPHATE-SPECIFIC TRANSPORT SYSTEM ACCESSORY PROTEIN PHOU"/>
    <property type="match status" value="1"/>
</dbReference>
<comment type="caution">
    <text evidence="9">The sequence shown here is derived from an EMBL/GenBank/DDBJ whole genome shotgun (WGS) entry which is preliminary data.</text>
</comment>
<dbReference type="EMBL" id="LRVM01000005">
    <property type="protein sequence ID" value="KXL52789.1"/>
    <property type="molecule type" value="Genomic_DNA"/>
</dbReference>
<evidence type="ECO:0000256" key="6">
    <source>
        <dbReference type="ARBA" id="ARBA00022592"/>
    </source>
</evidence>
<proteinExistence type="inferred from homology"/>
<keyword evidence="6 7" id="KW-0592">Phosphate transport</keyword>
<dbReference type="RefSeq" id="WP_066087756.1">
    <property type="nucleotide sequence ID" value="NZ_LRVM01000005.1"/>
</dbReference>
<dbReference type="SUPFAM" id="SSF109755">
    <property type="entry name" value="PhoU-like"/>
    <property type="match status" value="1"/>
</dbReference>
<dbReference type="GO" id="GO:0045936">
    <property type="term" value="P:negative regulation of phosphate metabolic process"/>
    <property type="evidence" value="ECO:0007669"/>
    <property type="project" value="InterPro"/>
</dbReference>
<feature type="domain" description="PhoU" evidence="8">
    <location>
        <begin position="119"/>
        <end position="204"/>
    </location>
</feature>
<keyword evidence="4 7" id="KW-0813">Transport</keyword>
<comment type="function">
    <text evidence="7">Plays a role in the regulation of phosphate uptake.</text>
</comment>
<feature type="domain" description="PhoU" evidence="8">
    <location>
        <begin position="18"/>
        <end position="105"/>
    </location>
</feature>
<evidence type="ECO:0000256" key="4">
    <source>
        <dbReference type="ARBA" id="ARBA00022448"/>
    </source>
</evidence>
<evidence type="ECO:0000256" key="2">
    <source>
        <dbReference type="ARBA" id="ARBA00008107"/>
    </source>
</evidence>
<dbReference type="InterPro" id="IPR026022">
    <property type="entry name" value="PhoU_dom"/>
</dbReference>
<evidence type="ECO:0000256" key="1">
    <source>
        <dbReference type="ARBA" id="ARBA00004496"/>
    </source>
</evidence>
<dbReference type="AlphaFoldDB" id="A0A136WEL0"/>
<keyword evidence="10" id="KW-1185">Reference proteome</keyword>
<evidence type="ECO:0000256" key="3">
    <source>
        <dbReference type="ARBA" id="ARBA00011738"/>
    </source>
</evidence>
<protein>
    <recommendedName>
        <fullName evidence="7">Phosphate-specific transport system accessory protein PhoU</fullName>
    </recommendedName>
</protein>
<dbReference type="GO" id="GO:0006817">
    <property type="term" value="P:phosphate ion transport"/>
    <property type="evidence" value="ECO:0007669"/>
    <property type="project" value="UniProtKB-KW"/>
</dbReference>
<dbReference type="InterPro" id="IPR038078">
    <property type="entry name" value="PhoU-like_sf"/>
</dbReference>
<dbReference type="Gene3D" id="1.20.58.220">
    <property type="entry name" value="Phosphate transport system protein phou homolog 2, domain 2"/>
    <property type="match status" value="1"/>
</dbReference>
<dbReference type="PANTHER" id="PTHR42930:SF3">
    <property type="entry name" value="PHOSPHATE-SPECIFIC TRANSPORT SYSTEM ACCESSORY PROTEIN PHOU"/>
    <property type="match status" value="1"/>
</dbReference>
<dbReference type="Pfam" id="PF01895">
    <property type="entry name" value="PhoU"/>
    <property type="match status" value="2"/>
</dbReference>
<dbReference type="Proteomes" id="UP000070539">
    <property type="component" value="Unassembled WGS sequence"/>
</dbReference>
<organism evidence="9 10">
    <name type="scientific">Anaerotignum neopropionicum</name>
    <dbReference type="NCBI Taxonomy" id="36847"/>
    <lineage>
        <taxon>Bacteria</taxon>
        <taxon>Bacillati</taxon>
        <taxon>Bacillota</taxon>
        <taxon>Clostridia</taxon>
        <taxon>Lachnospirales</taxon>
        <taxon>Anaerotignaceae</taxon>
        <taxon>Anaerotignum</taxon>
    </lineage>
</organism>
<sequence length="222" mass="25111">MVRSRFDSQLEQLDVEMIKMGALCEEAINASMKAFLENDDVAAQIASEKENEIDRKEREIEALCMRLLLQQQPVARDLRLISSALKMISDMERIGDQAADIAEITAFLKDNDTKSKVHIRDMGIAAIKMVTESVDSFVNKDMKLAKSVMEYDDVLDNLFVEVKQELIDLIGKDKANGEFCIDLIMIAKYLERIGDHATNIAEWVEYSITGSHVKMAMEEGNK</sequence>
<dbReference type="PATRIC" id="fig|36847.3.peg.2130"/>
<dbReference type="GO" id="GO:0030643">
    <property type="term" value="P:intracellular phosphate ion homeostasis"/>
    <property type="evidence" value="ECO:0007669"/>
    <property type="project" value="InterPro"/>
</dbReference>
<dbReference type="STRING" id="36847.CLNEO_18110"/>
<comment type="subunit">
    <text evidence="3 7">Homodimer.</text>
</comment>
<dbReference type="GO" id="GO:0005737">
    <property type="term" value="C:cytoplasm"/>
    <property type="evidence" value="ECO:0007669"/>
    <property type="project" value="UniProtKB-SubCell"/>
</dbReference>
<evidence type="ECO:0000256" key="7">
    <source>
        <dbReference type="PIRNR" id="PIRNR003107"/>
    </source>
</evidence>
<reference evidence="9 10" key="1">
    <citation type="submission" date="2016-01" db="EMBL/GenBank/DDBJ databases">
        <title>Genome sequence of Clostridium neopropionicum X4, DSM-3847.</title>
        <authorList>
            <person name="Poehlein A."/>
            <person name="Beck M.H."/>
            <person name="Bengelsdorf F.R."/>
            <person name="Daniel R."/>
            <person name="Duerre P."/>
        </authorList>
    </citation>
    <scope>NUCLEOTIDE SEQUENCE [LARGE SCALE GENOMIC DNA]</scope>
    <source>
        <strain evidence="9 10">DSM-3847</strain>
    </source>
</reference>
<keyword evidence="5 7" id="KW-0963">Cytoplasm</keyword>
<dbReference type="FunFam" id="1.20.58.220:FF:000004">
    <property type="entry name" value="Phosphate-specific transport system accessory protein PhoU"/>
    <property type="match status" value="1"/>
</dbReference>
<dbReference type="OrthoDB" id="9814256at2"/>
<evidence type="ECO:0000259" key="8">
    <source>
        <dbReference type="Pfam" id="PF01895"/>
    </source>
</evidence>
<dbReference type="PIRSF" id="PIRSF003107">
    <property type="entry name" value="PhoU"/>
    <property type="match status" value="1"/>
</dbReference>
<dbReference type="InterPro" id="IPR028366">
    <property type="entry name" value="PhoU"/>
</dbReference>